<dbReference type="OrthoDB" id="547584at2759"/>
<feature type="compositionally biased region" description="Pro residues" evidence="2">
    <location>
        <begin position="52"/>
        <end position="64"/>
    </location>
</feature>
<feature type="compositionally biased region" description="Gly residues" evidence="2">
    <location>
        <begin position="120"/>
        <end position="132"/>
    </location>
</feature>
<evidence type="ECO:0000256" key="1">
    <source>
        <dbReference type="PROSITE-ProRule" id="PRU00723"/>
    </source>
</evidence>
<dbReference type="GO" id="GO:0008270">
    <property type="term" value="F:zinc ion binding"/>
    <property type="evidence" value="ECO:0007669"/>
    <property type="project" value="UniProtKB-KW"/>
</dbReference>
<evidence type="ECO:0000259" key="3">
    <source>
        <dbReference type="PROSITE" id="PS50103"/>
    </source>
</evidence>
<keyword evidence="1" id="KW-0863">Zinc-finger</keyword>
<dbReference type="Pfam" id="PF00092">
    <property type="entry name" value="VWA"/>
    <property type="match status" value="1"/>
</dbReference>
<dbReference type="PROSITE" id="PS50234">
    <property type="entry name" value="VWFA"/>
    <property type="match status" value="1"/>
</dbReference>
<dbReference type="CDD" id="cd00198">
    <property type="entry name" value="vWFA"/>
    <property type="match status" value="1"/>
</dbReference>
<dbReference type="Gene3D" id="3.40.50.410">
    <property type="entry name" value="von Willebrand factor, type A domain"/>
    <property type="match status" value="1"/>
</dbReference>
<dbReference type="SUPFAM" id="SSF53300">
    <property type="entry name" value="vWA-like"/>
    <property type="match status" value="1"/>
</dbReference>
<protein>
    <recommendedName>
        <fullName evidence="7">C3H1-type domain-containing protein</fullName>
    </recommendedName>
</protein>
<evidence type="ECO:0000313" key="6">
    <source>
        <dbReference type="Proteomes" id="UP000075714"/>
    </source>
</evidence>
<feature type="domain" description="C3H1-type" evidence="3">
    <location>
        <begin position="2"/>
        <end position="29"/>
    </location>
</feature>
<dbReference type="Proteomes" id="UP000075714">
    <property type="component" value="Unassembled WGS sequence"/>
</dbReference>
<feature type="region of interest" description="Disordered" evidence="2">
    <location>
        <begin position="48"/>
        <end position="132"/>
    </location>
</feature>
<keyword evidence="1" id="KW-0479">Metal-binding</keyword>
<accession>A0A150GLR4</accession>
<keyword evidence="1" id="KW-0862">Zinc</keyword>
<dbReference type="InterPro" id="IPR002035">
    <property type="entry name" value="VWF_A"/>
</dbReference>
<feature type="domain" description="VWFA" evidence="4">
    <location>
        <begin position="208"/>
        <end position="365"/>
    </location>
</feature>
<organism evidence="5 6">
    <name type="scientific">Gonium pectorale</name>
    <name type="common">Green alga</name>
    <dbReference type="NCBI Taxonomy" id="33097"/>
    <lineage>
        <taxon>Eukaryota</taxon>
        <taxon>Viridiplantae</taxon>
        <taxon>Chlorophyta</taxon>
        <taxon>core chlorophytes</taxon>
        <taxon>Chlorophyceae</taxon>
        <taxon>CS clade</taxon>
        <taxon>Chlamydomonadales</taxon>
        <taxon>Volvocaceae</taxon>
        <taxon>Gonium</taxon>
    </lineage>
</organism>
<name>A0A150GLR4_GONPE</name>
<reference evidence="6" key="1">
    <citation type="journal article" date="2016" name="Nat. Commun.">
        <title>The Gonium pectorale genome demonstrates co-option of cell cycle regulation during the evolution of multicellularity.</title>
        <authorList>
            <person name="Hanschen E.R."/>
            <person name="Marriage T.N."/>
            <person name="Ferris P.J."/>
            <person name="Hamaji T."/>
            <person name="Toyoda A."/>
            <person name="Fujiyama A."/>
            <person name="Neme R."/>
            <person name="Noguchi H."/>
            <person name="Minakuchi Y."/>
            <person name="Suzuki M."/>
            <person name="Kawai-Toyooka H."/>
            <person name="Smith D.R."/>
            <person name="Sparks H."/>
            <person name="Anderson J."/>
            <person name="Bakaric R."/>
            <person name="Luria V."/>
            <person name="Karger A."/>
            <person name="Kirschner M.W."/>
            <person name="Durand P.M."/>
            <person name="Michod R.E."/>
            <person name="Nozaki H."/>
            <person name="Olson B.J."/>
        </authorList>
    </citation>
    <scope>NUCLEOTIDE SEQUENCE [LARGE SCALE GENOMIC DNA]</scope>
    <source>
        <strain evidence="6">NIES-2863</strain>
    </source>
</reference>
<dbReference type="PROSITE" id="PS50103">
    <property type="entry name" value="ZF_C3H1"/>
    <property type="match status" value="1"/>
</dbReference>
<dbReference type="InterPro" id="IPR036465">
    <property type="entry name" value="vWFA_dom_sf"/>
</dbReference>
<evidence type="ECO:0000313" key="5">
    <source>
        <dbReference type="EMBL" id="KXZ50737.1"/>
    </source>
</evidence>
<evidence type="ECO:0000259" key="4">
    <source>
        <dbReference type="PROSITE" id="PS50234"/>
    </source>
</evidence>
<keyword evidence="6" id="KW-1185">Reference proteome</keyword>
<evidence type="ECO:0008006" key="7">
    <source>
        <dbReference type="Google" id="ProtNLM"/>
    </source>
</evidence>
<feature type="zinc finger region" description="C3H1-type" evidence="1">
    <location>
        <begin position="2"/>
        <end position="29"/>
    </location>
</feature>
<feature type="compositionally biased region" description="Gly residues" evidence="2">
    <location>
        <begin position="80"/>
        <end position="100"/>
    </location>
</feature>
<evidence type="ECO:0000256" key="2">
    <source>
        <dbReference type="SAM" id="MobiDB-lite"/>
    </source>
</evidence>
<feature type="compositionally biased region" description="Low complexity" evidence="2">
    <location>
        <begin position="68"/>
        <end position="79"/>
    </location>
</feature>
<dbReference type="EMBL" id="LSYV01000016">
    <property type="protein sequence ID" value="KXZ50737.1"/>
    <property type="molecule type" value="Genomic_DNA"/>
</dbReference>
<sequence>MEPKQKACPWFQKGSCKKGAGCPDLHGGMPAAAYVAAVSSGKMIAAATSPGPSIPATPPRPPPASVQGSAARPASAQRGPRGGGGGGGCNGASGIGGGGAHQRPASAGRRPWSSQHRDGGGNGGSNASGGAPAGGALMRLPLGSGAGAARSLGPAFSAAAPGALVAANGSIVSSLEKRTFGVNLGRGSSAVVQVQQALVTSKPPLVVHAYFLIDASGSMSGERMNATLEHVNHMCRDVLEPNDLVTVWLFSAELKLEQLYYKTRAGAISPDALQARVKAGGCTMLYDNTARAIECMAKDGDVRDARGNTILRNLVVFTDGADNKSAEGGLAAMVARVRAPGVANFHFTCLAVGKEAAEEGDKLREALKGCRHAKVIMTATASKEDIAGAFGKAQACLRAAKTVLVEQLQIQCRSSNPAESVLGRALVSGVAGLTLGSGGSGGAIMMSAASSGGGGRASRSATPSRGRSRTRS</sequence>
<feature type="region of interest" description="Disordered" evidence="2">
    <location>
        <begin position="447"/>
        <end position="472"/>
    </location>
</feature>
<dbReference type="AlphaFoldDB" id="A0A150GLR4"/>
<dbReference type="InterPro" id="IPR000571">
    <property type="entry name" value="Znf_CCCH"/>
</dbReference>
<proteinExistence type="predicted"/>
<comment type="caution">
    <text evidence="5">The sequence shown here is derived from an EMBL/GenBank/DDBJ whole genome shotgun (WGS) entry which is preliminary data.</text>
</comment>
<gene>
    <name evidence="5" type="ORF">GPECTOR_15g422</name>
</gene>